<evidence type="ECO:0000256" key="3">
    <source>
        <dbReference type="ARBA" id="ARBA00023012"/>
    </source>
</evidence>
<dbReference type="SUPFAM" id="SSF46689">
    <property type="entry name" value="Homeodomain-like"/>
    <property type="match status" value="1"/>
</dbReference>
<dbReference type="SMART" id="SM00448">
    <property type="entry name" value="REC"/>
    <property type="match status" value="1"/>
</dbReference>
<dbReference type="PANTHER" id="PTHR32071:SF117">
    <property type="entry name" value="PTS-DEPENDENT DIHYDROXYACETONE KINASE OPERON REGULATORY PROTEIN-RELATED"/>
    <property type="match status" value="1"/>
</dbReference>
<dbReference type="Pfam" id="PF25601">
    <property type="entry name" value="AAA_lid_14"/>
    <property type="match status" value="1"/>
</dbReference>
<dbReference type="EMBL" id="CP113162">
    <property type="protein sequence ID" value="WEF51523.1"/>
    <property type="molecule type" value="Genomic_DNA"/>
</dbReference>
<dbReference type="PANTHER" id="PTHR32071">
    <property type="entry name" value="TRANSCRIPTIONAL REGULATORY PROTEIN"/>
    <property type="match status" value="1"/>
</dbReference>
<dbReference type="CDD" id="cd00009">
    <property type="entry name" value="AAA"/>
    <property type="match status" value="1"/>
</dbReference>
<evidence type="ECO:0000256" key="6">
    <source>
        <dbReference type="ARBA" id="ARBA00023163"/>
    </source>
</evidence>
<keyword evidence="7" id="KW-0597">Phosphoprotein</keyword>
<keyword evidence="4" id="KW-0805">Transcription regulation</keyword>
<evidence type="ECO:0000256" key="1">
    <source>
        <dbReference type="ARBA" id="ARBA00022741"/>
    </source>
</evidence>
<evidence type="ECO:0000259" key="8">
    <source>
        <dbReference type="PROSITE" id="PS50045"/>
    </source>
</evidence>
<dbReference type="SUPFAM" id="SSF52540">
    <property type="entry name" value="P-loop containing nucleoside triphosphate hydrolases"/>
    <property type="match status" value="1"/>
</dbReference>
<dbReference type="InterPro" id="IPR002197">
    <property type="entry name" value="HTH_Fis"/>
</dbReference>
<dbReference type="InterPro" id="IPR011006">
    <property type="entry name" value="CheY-like_superfamily"/>
</dbReference>
<evidence type="ECO:0000256" key="7">
    <source>
        <dbReference type="PROSITE-ProRule" id="PRU00169"/>
    </source>
</evidence>
<proteinExistence type="predicted"/>
<dbReference type="InterPro" id="IPR002078">
    <property type="entry name" value="Sigma_54_int"/>
</dbReference>
<keyword evidence="11" id="KW-1185">Reference proteome</keyword>
<dbReference type="PROSITE" id="PS50045">
    <property type="entry name" value="SIGMA54_INTERACT_4"/>
    <property type="match status" value="1"/>
</dbReference>
<feature type="modified residue" description="4-aspartylphosphate" evidence="7">
    <location>
        <position position="56"/>
    </location>
</feature>
<keyword evidence="2" id="KW-0067">ATP-binding</keyword>
<reference evidence="10 11" key="1">
    <citation type="submission" date="2022-11" db="EMBL/GenBank/DDBJ databases">
        <authorList>
            <person name="Siebert D."/>
            <person name="Busche T."/>
            <person name="Saydam E."/>
            <person name="Kalinowski J."/>
            <person name="Ruckert C."/>
            <person name="Blombach B."/>
        </authorList>
    </citation>
    <scope>NUCLEOTIDE SEQUENCE [LARGE SCALE GENOMIC DNA]</scope>
    <source>
        <strain evidence="10 11">DSM 1083</strain>
    </source>
</reference>
<dbReference type="Pfam" id="PF02954">
    <property type="entry name" value="HTH_8"/>
    <property type="match status" value="1"/>
</dbReference>
<dbReference type="InterPro" id="IPR003593">
    <property type="entry name" value="AAA+_ATPase"/>
</dbReference>
<feature type="domain" description="Response regulatory" evidence="9">
    <location>
        <begin position="7"/>
        <end position="121"/>
    </location>
</feature>
<accession>A0ABY8BNJ4</accession>
<keyword evidence="3" id="KW-0902">Two-component regulatory system</keyword>
<dbReference type="InterPro" id="IPR027417">
    <property type="entry name" value="P-loop_NTPase"/>
</dbReference>
<dbReference type="RefSeq" id="WP_275247117.1">
    <property type="nucleotide sequence ID" value="NZ_BAABDX010000001.1"/>
</dbReference>
<dbReference type="InterPro" id="IPR025944">
    <property type="entry name" value="Sigma_54_int_dom_CS"/>
</dbReference>
<name>A0ABY8BNJ4_AFICR</name>
<dbReference type="InterPro" id="IPR009057">
    <property type="entry name" value="Homeodomain-like_sf"/>
</dbReference>
<dbReference type="InterPro" id="IPR058031">
    <property type="entry name" value="AAA_lid_NorR"/>
</dbReference>
<evidence type="ECO:0000256" key="5">
    <source>
        <dbReference type="ARBA" id="ARBA00023125"/>
    </source>
</evidence>
<dbReference type="Gene3D" id="3.40.50.300">
    <property type="entry name" value="P-loop containing nucleotide triphosphate hydrolases"/>
    <property type="match status" value="1"/>
</dbReference>
<dbReference type="Proteomes" id="UP001213907">
    <property type="component" value="Chromosome"/>
</dbReference>
<dbReference type="InterPro" id="IPR001789">
    <property type="entry name" value="Sig_transdc_resp-reg_receiver"/>
</dbReference>
<dbReference type="PRINTS" id="PR01590">
    <property type="entry name" value="HTHFIS"/>
</dbReference>
<evidence type="ECO:0000256" key="4">
    <source>
        <dbReference type="ARBA" id="ARBA00023015"/>
    </source>
</evidence>
<dbReference type="PROSITE" id="PS50110">
    <property type="entry name" value="RESPONSE_REGULATORY"/>
    <property type="match status" value="1"/>
</dbReference>
<gene>
    <name evidence="10" type="ORF">AFIC_003117</name>
</gene>
<keyword evidence="6" id="KW-0804">Transcription</keyword>
<feature type="domain" description="Sigma-54 factor interaction" evidence="8">
    <location>
        <begin position="132"/>
        <end position="361"/>
    </location>
</feature>
<evidence type="ECO:0000259" key="9">
    <source>
        <dbReference type="PROSITE" id="PS50110"/>
    </source>
</evidence>
<evidence type="ECO:0000313" key="11">
    <source>
        <dbReference type="Proteomes" id="UP001213907"/>
    </source>
</evidence>
<organism evidence="10 11">
    <name type="scientific">Afipia carboxydohydrogena</name>
    <name type="common">Pseudomonas carboxydohydrogena</name>
    <dbReference type="NCBI Taxonomy" id="290"/>
    <lineage>
        <taxon>Bacteria</taxon>
        <taxon>Pseudomonadati</taxon>
        <taxon>Pseudomonadota</taxon>
        <taxon>Alphaproteobacteria</taxon>
        <taxon>Hyphomicrobiales</taxon>
        <taxon>Nitrobacteraceae</taxon>
        <taxon>Afipia</taxon>
    </lineage>
</organism>
<dbReference type="SMART" id="SM00382">
    <property type="entry name" value="AAA"/>
    <property type="match status" value="1"/>
</dbReference>
<dbReference type="Pfam" id="PF00072">
    <property type="entry name" value="Response_reg"/>
    <property type="match status" value="1"/>
</dbReference>
<keyword evidence="5" id="KW-0238">DNA-binding</keyword>
<keyword evidence="1" id="KW-0547">Nucleotide-binding</keyword>
<dbReference type="Pfam" id="PF00158">
    <property type="entry name" value="Sigma54_activat"/>
    <property type="match status" value="1"/>
</dbReference>
<dbReference type="Gene3D" id="3.40.50.2300">
    <property type="match status" value="1"/>
</dbReference>
<protein>
    <submittedName>
        <fullName evidence="10">Sigma-54 dependent transcriptional regulator</fullName>
    </submittedName>
</protein>
<dbReference type="SUPFAM" id="SSF52172">
    <property type="entry name" value="CheY-like"/>
    <property type="match status" value="1"/>
</dbReference>
<evidence type="ECO:0000256" key="2">
    <source>
        <dbReference type="ARBA" id="ARBA00022840"/>
    </source>
</evidence>
<evidence type="ECO:0000313" key="10">
    <source>
        <dbReference type="EMBL" id="WEF51523.1"/>
    </source>
</evidence>
<dbReference type="Gene3D" id="1.10.8.60">
    <property type="match status" value="1"/>
</dbReference>
<sequence>MPREQRLVGLVEDDPVMGESLIQRLTLDGIGVKWWQDGETAVKEIESSRFDAIVCDIRLPDMNGEQFFTEATRSGNAAPFMFITGQGDIDQAVRLMRAGARDYVTKPFDMDRFLTRLAEIFRPQQSSIVSEALGYSQPAKDLAHLIERLAPLPSTVLLTGETGSGKEVAARFLHATSPRSEQPFIAVNCAAIPSELMESELFGHEKGAFTGAAQRHVGYAERSGAGILFLDEIGDMRLELQAKLLRLLEERKFNRVGGEAALPFSGRLIAATNQNLFELVQKGRFREDLYYRINVVTIDVPSLRARRDDIPWLMNKFLNEFSATASRDIRRFSALAEQSALHYPWPGNVRELRNRVERAVALGLDEWIMPGDLFPATERSASRENLESLEDVRQDAERRHILRVLQTANGEIGTASKILGIGRTTLWEKMRRLGLSTDDPGMTQ</sequence>
<dbReference type="Gene3D" id="1.10.10.60">
    <property type="entry name" value="Homeodomain-like"/>
    <property type="match status" value="1"/>
</dbReference>
<dbReference type="PROSITE" id="PS00688">
    <property type="entry name" value="SIGMA54_INTERACT_3"/>
    <property type="match status" value="1"/>
</dbReference>